<evidence type="ECO:0000256" key="8">
    <source>
        <dbReference type="PROSITE-ProRule" id="PRU00339"/>
    </source>
</evidence>
<dbReference type="SUPFAM" id="SSF54534">
    <property type="entry name" value="FKBP-like"/>
    <property type="match status" value="2"/>
</dbReference>
<evidence type="ECO:0000256" key="7">
    <source>
        <dbReference type="PROSITE-ProRule" id="PRU00277"/>
    </source>
</evidence>
<dbReference type="EC" id="5.2.1.8" evidence="2 7"/>
<name>A0A7S4VD41_9DINO</name>
<sequence>MADEIDEVPRLRPDSDGEDEDDEAAAGANRLPWGVRKKLVEKAPPGCEVCPQVGDEVSVHFVAKLQSGKEIGASRDDAKPFRFVIGQQPRQVVEGFELGVQTMRRGEIAEFTVAPRYAYDDLGSPPLVPPDATMVFEVELLDFECKVDLFRDDRAVKTLVKRGTGTTRPVLGQSVLMTLRVRAKTGKVAEEYGEAEHVVGAADFGPSSRIVTRALLGMLEGEQASVRLRRFAGDALVDRTLQGATLEIGLLRVYEARDISPEQDGSLVKKVLHRGTGHAPPSEASRVTLSVEEATDGGAAPIASFTGRQALEFKLGNGEVCDALELAAAEMRLGERAALTCLAPALCAEPRLGLAGLQVQRVVLILQLTSLAEDVDAAALPMEERLSFVAERRVVAAALFNRQRYRLALERYSRMLALIGLPGEEEEVRQLCCTCELNRAACLLKLEDNAGARAACNRVLTHDPNQVKGLYRRGAACFALSDYASAQKDLLRVLRLDPKNAEARDLLLRVREAQKHYAEEARSTAARMCGTQPSTALPAALVEGELAGKASSCIQFLRPLAACLSCFPLPCGR</sequence>
<accession>A0A7S4VD41</accession>
<dbReference type="PANTHER" id="PTHR46512">
    <property type="entry name" value="PEPTIDYLPROLYL ISOMERASE"/>
    <property type="match status" value="1"/>
</dbReference>
<dbReference type="Pfam" id="PF00254">
    <property type="entry name" value="FKBP_C"/>
    <property type="match status" value="1"/>
</dbReference>
<evidence type="ECO:0000256" key="1">
    <source>
        <dbReference type="ARBA" id="ARBA00000971"/>
    </source>
</evidence>
<dbReference type="SMART" id="SM00028">
    <property type="entry name" value="TPR"/>
    <property type="match status" value="2"/>
</dbReference>
<dbReference type="EMBL" id="HBNR01024961">
    <property type="protein sequence ID" value="CAE4577166.1"/>
    <property type="molecule type" value="Transcribed_RNA"/>
</dbReference>
<protein>
    <recommendedName>
        <fullName evidence="2 7">peptidylprolyl isomerase</fullName>
        <ecNumber evidence="2 7">5.2.1.8</ecNumber>
    </recommendedName>
</protein>
<dbReference type="InterPro" id="IPR019734">
    <property type="entry name" value="TPR_rpt"/>
</dbReference>
<reference evidence="11" key="1">
    <citation type="submission" date="2021-01" db="EMBL/GenBank/DDBJ databases">
        <authorList>
            <person name="Corre E."/>
            <person name="Pelletier E."/>
            <person name="Niang G."/>
            <person name="Scheremetjew M."/>
            <person name="Finn R."/>
            <person name="Kale V."/>
            <person name="Holt S."/>
            <person name="Cochrane G."/>
            <person name="Meng A."/>
            <person name="Brown T."/>
            <person name="Cohen L."/>
        </authorList>
    </citation>
    <scope>NUCLEOTIDE SEQUENCE</scope>
    <source>
        <strain evidence="11">CCMP3105</strain>
    </source>
</reference>
<feature type="region of interest" description="Disordered" evidence="9">
    <location>
        <begin position="1"/>
        <end position="29"/>
    </location>
</feature>
<keyword evidence="3" id="KW-0677">Repeat</keyword>
<dbReference type="SUPFAM" id="SSF48452">
    <property type="entry name" value="TPR-like"/>
    <property type="match status" value="1"/>
</dbReference>
<dbReference type="GO" id="GO:0003755">
    <property type="term" value="F:peptidyl-prolyl cis-trans isomerase activity"/>
    <property type="evidence" value="ECO:0007669"/>
    <property type="project" value="UniProtKB-KW"/>
</dbReference>
<gene>
    <name evidence="11" type="ORF">AMON00008_LOCUS16786</name>
</gene>
<dbReference type="PROSITE" id="PS50059">
    <property type="entry name" value="FKBP_PPIASE"/>
    <property type="match status" value="1"/>
</dbReference>
<evidence type="ECO:0000256" key="5">
    <source>
        <dbReference type="ARBA" id="ARBA00023110"/>
    </source>
</evidence>
<feature type="repeat" description="TPR" evidence="8">
    <location>
        <begin position="467"/>
        <end position="500"/>
    </location>
</feature>
<dbReference type="InterPro" id="IPR011990">
    <property type="entry name" value="TPR-like_helical_dom_sf"/>
</dbReference>
<dbReference type="InterPro" id="IPR046357">
    <property type="entry name" value="PPIase_dom_sf"/>
</dbReference>
<dbReference type="InterPro" id="IPR001179">
    <property type="entry name" value="PPIase_FKBP_dom"/>
</dbReference>
<evidence type="ECO:0000256" key="4">
    <source>
        <dbReference type="ARBA" id="ARBA00022803"/>
    </source>
</evidence>
<evidence type="ECO:0000256" key="9">
    <source>
        <dbReference type="SAM" id="MobiDB-lite"/>
    </source>
</evidence>
<dbReference type="InterPro" id="IPR050754">
    <property type="entry name" value="FKBP4/5/8-like"/>
</dbReference>
<dbReference type="PANTHER" id="PTHR46512:SF9">
    <property type="entry name" value="PEPTIDYLPROLYL ISOMERASE"/>
    <property type="match status" value="1"/>
</dbReference>
<keyword evidence="6 7" id="KW-0413">Isomerase</keyword>
<evidence type="ECO:0000259" key="10">
    <source>
        <dbReference type="PROSITE" id="PS50059"/>
    </source>
</evidence>
<dbReference type="Gene3D" id="3.10.50.40">
    <property type="match status" value="2"/>
</dbReference>
<dbReference type="PROSITE" id="PS50005">
    <property type="entry name" value="TPR"/>
    <property type="match status" value="1"/>
</dbReference>
<evidence type="ECO:0000256" key="6">
    <source>
        <dbReference type="ARBA" id="ARBA00023235"/>
    </source>
</evidence>
<dbReference type="AlphaFoldDB" id="A0A7S4VD41"/>
<evidence type="ECO:0000256" key="2">
    <source>
        <dbReference type="ARBA" id="ARBA00013194"/>
    </source>
</evidence>
<feature type="domain" description="PPIase FKBP-type" evidence="10">
    <location>
        <begin position="54"/>
        <end position="144"/>
    </location>
</feature>
<comment type="catalytic activity">
    <reaction evidence="1 7">
        <text>[protein]-peptidylproline (omega=180) = [protein]-peptidylproline (omega=0)</text>
        <dbReference type="Rhea" id="RHEA:16237"/>
        <dbReference type="Rhea" id="RHEA-COMP:10747"/>
        <dbReference type="Rhea" id="RHEA-COMP:10748"/>
        <dbReference type="ChEBI" id="CHEBI:83833"/>
        <dbReference type="ChEBI" id="CHEBI:83834"/>
        <dbReference type="EC" id="5.2.1.8"/>
    </reaction>
</comment>
<dbReference type="Gene3D" id="1.25.40.10">
    <property type="entry name" value="Tetratricopeptide repeat domain"/>
    <property type="match status" value="1"/>
</dbReference>
<keyword evidence="5 7" id="KW-0697">Rotamase</keyword>
<keyword evidence="4 8" id="KW-0802">TPR repeat</keyword>
<organism evidence="11">
    <name type="scientific">Alexandrium monilatum</name>
    <dbReference type="NCBI Taxonomy" id="311494"/>
    <lineage>
        <taxon>Eukaryota</taxon>
        <taxon>Sar</taxon>
        <taxon>Alveolata</taxon>
        <taxon>Dinophyceae</taxon>
        <taxon>Gonyaulacales</taxon>
        <taxon>Pyrocystaceae</taxon>
        <taxon>Alexandrium</taxon>
    </lineage>
</organism>
<evidence type="ECO:0000313" key="11">
    <source>
        <dbReference type="EMBL" id="CAE4577166.1"/>
    </source>
</evidence>
<evidence type="ECO:0000256" key="3">
    <source>
        <dbReference type="ARBA" id="ARBA00022737"/>
    </source>
</evidence>
<proteinExistence type="predicted"/>